<dbReference type="Proteomes" id="UP001138757">
    <property type="component" value="Unassembled WGS sequence"/>
</dbReference>
<dbReference type="EMBL" id="JAHGAW010000001">
    <property type="protein sequence ID" value="MBT2185766.1"/>
    <property type="molecule type" value="Genomic_DNA"/>
</dbReference>
<dbReference type="InterPro" id="IPR011990">
    <property type="entry name" value="TPR-like_helical_dom_sf"/>
</dbReference>
<organism evidence="1 2">
    <name type="scientific">Sphingobium nicotianae</name>
    <dbReference type="NCBI Taxonomy" id="2782607"/>
    <lineage>
        <taxon>Bacteria</taxon>
        <taxon>Pseudomonadati</taxon>
        <taxon>Pseudomonadota</taxon>
        <taxon>Alphaproteobacteria</taxon>
        <taxon>Sphingomonadales</taxon>
        <taxon>Sphingomonadaceae</taxon>
        <taxon>Sphingobium</taxon>
    </lineage>
</organism>
<proteinExistence type="predicted"/>
<dbReference type="Gene3D" id="1.25.40.10">
    <property type="entry name" value="Tetratricopeptide repeat domain"/>
    <property type="match status" value="1"/>
</dbReference>
<name>A0A9X1D9H9_9SPHN</name>
<dbReference type="AlphaFoldDB" id="A0A9X1D9H9"/>
<gene>
    <name evidence="1" type="ORF">KK488_02270</name>
</gene>
<evidence type="ECO:0000313" key="1">
    <source>
        <dbReference type="EMBL" id="MBT2185766.1"/>
    </source>
</evidence>
<reference evidence="1" key="1">
    <citation type="submission" date="2021-05" db="EMBL/GenBank/DDBJ databases">
        <title>Genome of Sphingobium sp. strain.</title>
        <authorList>
            <person name="Fan R."/>
        </authorList>
    </citation>
    <scope>NUCLEOTIDE SEQUENCE</scope>
    <source>
        <strain evidence="1">H33</strain>
    </source>
</reference>
<sequence length="219" mass="23786">MTGLAIAILLALLTGGGIWAATRLPLRKLAPIATALLLGLAGYAWQGSPGLAGKPVAPGVERVRFDEALAKKRSEIGERISGATRWLVISDGYARRGDTQNAVNIFQSGLREFPNDANLWVGLGNALVMHGEGTLTPAADYAFKQAIRLQPDGISPNYFYGLALAESGQFERARDIWLRLAARLPEKFELREELIRNVALLQALIKRRDAESQTGNRAP</sequence>
<accession>A0A9X1D9H9</accession>
<dbReference type="SUPFAM" id="SSF48452">
    <property type="entry name" value="TPR-like"/>
    <property type="match status" value="1"/>
</dbReference>
<protein>
    <submittedName>
        <fullName evidence="1">Cytochrome C biosynthesis protein</fullName>
    </submittedName>
</protein>
<evidence type="ECO:0000313" key="2">
    <source>
        <dbReference type="Proteomes" id="UP001138757"/>
    </source>
</evidence>
<comment type="caution">
    <text evidence="1">The sequence shown here is derived from an EMBL/GenBank/DDBJ whole genome shotgun (WGS) entry which is preliminary data.</text>
</comment>
<dbReference type="RefSeq" id="WP_214621491.1">
    <property type="nucleotide sequence ID" value="NZ_JAHGAW010000001.1"/>
</dbReference>
<keyword evidence="2" id="KW-1185">Reference proteome</keyword>